<evidence type="ECO:0000256" key="2">
    <source>
        <dbReference type="ARBA" id="ARBA00023125"/>
    </source>
</evidence>
<reference evidence="9" key="1">
    <citation type="journal article" date="2013" name="Nature">
        <title>Insights into bilaterian evolution from three spiralian genomes.</title>
        <authorList>
            <person name="Simakov O."/>
            <person name="Marletaz F."/>
            <person name="Cho S.J."/>
            <person name="Edsinger-Gonzales E."/>
            <person name="Havlak P."/>
            <person name="Hellsten U."/>
            <person name="Kuo D.H."/>
            <person name="Larsson T."/>
            <person name="Lv J."/>
            <person name="Arendt D."/>
            <person name="Savage R."/>
            <person name="Osoegawa K."/>
            <person name="de Jong P."/>
            <person name="Grimwood J."/>
            <person name="Chapman J.A."/>
            <person name="Shapiro H."/>
            <person name="Aerts A."/>
            <person name="Otillar R.P."/>
            <person name="Terry A.Y."/>
            <person name="Boore J.L."/>
            <person name="Grigoriev I.V."/>
            <person name="Lindberg D.R."/>
            <person name="Seaver E.C."/>
            <person name="Weisblat D.A."/>
            <person name="Putnam N.H."/>
            <person name="Rokhsar D.S."/>
        </authorList>
    </citation>
    <scope>NUCLEOTIDE SEQUENCE [LARGE SCALE GENOMIC DNA]</scope>
</reference>
<dbReference type="PANTHER" id="PTHR24411:SF55">
    <property type="entry name" value="SEGMENTATION PROTEIN CAP'N'COLLAR"/>
    <property type="match status" value="1"/>
</dbReference>
<keyword evidence="2" id="KW-0238">DNA-binding</keyword>
<dbReference type="PROSITE" id="PS00036">
    <property type="entry name" value="BZIP_BASIC"/>
    <property type="match status" value="1"/>
</dbReference>
<dbReference type="GO" id="GO:0000978">
    <property type="term" value="F:RNA polymerase II cis-regulatory region sequence-specific DNA binding"/>
    <property type="evidence" value="ECO:0007669"/>
    <property type="project" value="InterPro"/>
</dbReference>
<evidence type="ECO:0000256" key="3">
    <source>
        <dbReference type="ARBA" id="ARBA00023159"/>
    </source>
</evidence>
<feature type="region of interest" description="Disordered" evidence="7">
    <location>
        <begin position="1"/>
        <end position="27"/>
    </location>
</feature>
<dbReference type="Gene3D" id="1.10.880.10">
    <property type="entry name" value="Transcription factor, Skn-1-like, DNA-binding domain"/>
    <property type="match status" value="1"/>
</dbReference>
<protein>
    <recommendedName>
        <fullName evidence="8">BZIP domain-containing protein</fullName>
    </recommendedName>
</protein>
<keyword evidence="5" id="KW-0539">Nucleus</keyword>
<dbReference type="KEGG" id="lgi:LOTGIDRAFT_118868"/>
<keyword evidence="6" id="KW-0175">Coiled coil</keyword>
<feature type="region of interest" description="Disordered" evidence="7">
    <location>
        <begin position="137"/>
        <end position="183"/>
    </location>
</feature>
<evidence type="ECO:0000313" key="10">
    <source>
        <dbReference type="Proteomes" id="UP000030746"/>
    </source>
</evidence>
<evidence type="ECO:0000256" key="4">
    <source>
        <dbReference type="ARBA" id="ARBA00023163"/>
    </source>
</evidence>
<dbReference type="CDD" id="cd14698">
    <property type="entry name" value="bZIP_CNC"/>
    <property type="match status" value="1"/>
</dbReference>
<keyword evidence="4" id="KW-0804">Transcription</keyword>
<dbReference type="GO" id="GO:0000981">
    <property type="term" value="F:DNA-binding transcription factor activity, RNA polymerase II-specific"/>
    <property type="evidence" value="ECO:0007669"/>
    <property type="project" value="TreeGrafter"/>
</dbReference>
<name>V4BYJ7_LOTGI</name>
<keyword evidence="1" id="KW-0805">Transcription regulation</keyword>
<evidence type="ECO:0000313" key="9">
    <source>
        <dbReference type="EMBL" id="ESO94214.1"/>
    </source>
</evidence>
<dbReference type="Proteomes" id="UP000030746">
    <property type="component" value="Unassembled WGS sequence"/>
</dbReference>
<dbReference type="OrthoDB" id="7458135at2759"/>
<dbReference type="InterPro" id="IPR004826">
    <property type="entry name" value="bZIP_Maf"/>
</dbReference>
<dbReference type="GO" id="GO:0005634">
    <property type="term" value="C:nucleus"/>
    <property type="evidence" value="ECO:0007669"/>
    <property type="project" value="TreeGrafter"/>
</dbReference>
<dbReference type="SUPFAM" id="SSF47454">
    <property type="entry name" value="A DNA-binding domain in eukaryotic transcription factors"/>
    <property type="match status" value="1"/>
</dbReference>
<feature type="domain" description="BZIP" evidence="8">
    <location>
        <begin position="64"/>
        <end position="127"/>
    </location>
</feature>
<dbReference type="HOGENOM" id="CLU_126755_0_0_1"/>
<dbReference type="RefSeq" id="XP_009055060.1">
    <property type="nucleotide sequence ID" value="XM_009056812.1"/>
</dbReference>
<dbReference type="InterPro" id="IPR004827">
    <property type="entry name" value="bZIP"/>
</dbReference>
<evidence type="ECO:0000256" key="5">
    <source>
        <dbReference type="ARBA" id="ARBA00023242"/>
    </source>
</evidence>
<accession>V4BYJ7</accession>
<dbReference type="InterPro" id="IPR046347">
    <property type="entry name" value="bZIP_sf"/>
</dbReference>
<dbReference type="PANTHER" id="PTHR24411">
    <property type="entry name" value="NUCLEAR FACTOR ERYTHROID 2-RELATED FACTOR"/>
    <property type="match status" value="1"/>
</dbReference>
<organism evidence="9 10">
    <name type="scientific">Lottia gigantea</name>
    <name type="common">Giant owl limpet</name>
    <dbReference type="NCBI Taxonomy" id="225164"/>
    <lineage>
        <taxon>Eukaryota</taxon>
        <taxon>Metazoa</taxon>
        <taxon>Spiralia</taxon>
        <taxon>Lophotrochozoa</taxon>
        <taxon>Mollusca</taxon>
        <taxon>Gastropoda</taxon>
        <taxon>Patellogastropoda</taxon>
        <taxon>Lottioidea</taxon>
        <taxon>Lottiidae</taxon>
        <taxon>Lottia</taxon>
    </lineage>
</organism>
<feature type="coiled-coil region" evidence="6">
    <location>
        <begin position="89"/>
        <end position="116"/>
    </location>
</feature>
<evidence type="ECO:0000256" key="6">
    <source>
        <dbReference type="SAM" id="Coils"/>
    </source>
</evidence>
<dbReference type="OMA" id="GVYLEPC"/>
<dbReference type="AlphaFoldDB" id="V4BYJ7"/>
<dbReference type="EMBL" id="KB201847">
    <property type="protein sequence ID" value="ESO94214.1"/>
    <property type="molecule type" value="Genomic_DNA"/>
</dbReference>
<dbReference type="PROSITE" id="PS50217">
    <property type="entry name" value="BZIP"/>
    <property type="match status" value="1"/>
</dbReference>
<feature type="compositionally biased region" description="Basic and acidic residues" evidence="7">
    <location>
        <begin position="1"/>
        <end position="13"/>
    </location>
</feature>
<keyword evidence="3" id="KW-0010">Activator</keyword>
<dbReference type="STRING" id="225164.V4BYJ7"/>
<evidence type="ECO:0000259" key="8">
    <source>
        <dbReference type="PROSITE" id="PS50217"/>
    </source>
</evidence>
<keyword evidence="10" id="KW-1185">Reference proteome</keyword>
<proteinExistence type="predicted"/>
<dbReference type="InterPro" id="IPR047167">
    <property type="entry name" value="NFE2-like"/>
</dbReference>
<evidence type="ECO:0000256" key="7">
    <source>
        <dbReference type="SAM" id="MobiDB-lite"/>
    </source>
</evidence>
<dbReference type="InterPro" id="IPR008917">
    <property type="entry name" value="TF_DNA-bd_sf"/>
</dbReference>
<dbReference type="GeneID" id="20231669"/>
<evidence type="ECO:0000256" key="1">
    <source>
        <dbReference type="ARBA" id="ARBA00023015"/>
    </source>
</evidence>
<dbReference type="SUPFAM" id="SSF57959">
    <property type="entry name" value="Leucine zipper domain"/>
    <property type="match status" value="1"/>
</dbReference>
<dbReference type="Pfam" id="PF03131">
    <property type="entry name" value="bZIP_Maf"/>
    <property type="match status" value="1"/>
</dbReference>
<feature type="compositionally biased region" description="Basic residues" evidence="7">
    <location>
        <begin position="174"/>
        <end position="183"/>
    </location>
</feature>
<sequence>MQPKEVKKYIKNDRPKHKGPAPKDAKRAAELKVPFTVDQITDSPVEEFNEMLTKYKLNAAQLQLIRDIRRRGKNKVAAQNCRKRKMDLVYGVEDELQQLKHTRDKLINERQLIDKQTREMKARFSQMYQEIFTSLRDEHGQPYDPNEYSLQQSSDGDVFLVPRNTSLGVDEHGKNKKRKNQKK</sequence>
<dbReference type="SMART" id="SM00338">
    <property type="entry name" value="BRLZ"/>
    <property type="match status" value="1"/>
</dbReference>
<dbReference type="CTD" id="20231669"/>
<gene>
    <name evidence="9" type="ORF">LOTGIDRAFT_118868</name>
</gene>